<dbReference type="InterPro" id="IPR013216">
    <property type="entry name" value="Methyltransf_11"/>
</dbReference>
<dbReference type="RefSeq" id="WP_205117113.1">
    <property type="nucleotide sequence ID" value="NZ_JAFBCM010000001.1"/>
</dbReference>
<dbReference type="GO" id="GO:0008168">
    <property type="term" value="F:methyltransferase activity"/>
    <property type="evidence" value="ECO:0007669"/>
    <property type="project" value="UniProtKB-KW"/>
</dbReference>
<proteinExistence type="predicted"/>
<evidence type="ECO:0000313" key="2">
    <source>
        <dbReference type="EMBL" id="MFC3760875.1"/>
    </source>
</evidence>
<keyword evidence="3" id="KW-1185">Reference proteome</keyword>
<protein>
    <submittedName>
        <fullName evidence="2">Class I SAM-dependent methyltransferase</fullName>
        <ecNumber evidence="2">2.1.1.-</ecNumber>
    </submittedName>
</protein>
<keyword evidence="2" id="KW-0489">Methyltransferase</keyword>
<dbReference type="Pfam" id="PF08241">
    <property type="entry name" value="Methyltransf_11"/>
    <property type="match status" value="1"/>
</dbReference>
<evidence type="ECO:0000259" key="1">
    <source>
        <dbReference type="Pfam" id="PF08241"/>
    </source>
</evidence>
<dbReference type="PANTHER" id="PTHR42912">
    <property type="entry name" value="METHYLTRANSFERASE"/>
    <property type="match status" value="1"/>
</dbReference>
<keyword evidence="2" id="KW-0808">Transferase</keyword>
<evidence type="ECO:0000313" key="3">
    <source>
        <dbReference type="Proteomes" id="UP001595699"/>
    </source>
</evidence>
<dbReference type="InterPro" id="IPR029063">
    <property type="entry name" value="SAM-dependent_MTases_sf"/>
</dbReference>
<dbReference type="GO" id="GO:0032259">
    <property type="term" value="P:methylation"/>
    <property type="evidence" value="ECO:0007669"/>
    <property type="project" value="UniProtKB-KW"/>
</dbReference>
<gene>
    <name evidence="2" type="ORF">ACFOUW_08490</name>
</gene>
<dbReference type="Proteomes" id="UP001595699">
    <property type="component" value="Unassembled WGS sequence"/>
</dbReference>
<comment type="caution">
    <text evidence="2">The sequence shown here is derived from an EMBL/GenBank/DDBJ whole genome shotgun (WGS) entry which is preliminary data.</text>
</comment>
<feature type="domain" description="Methyltransferase type 11" evidence="1">
    <location>
        <begin position="57"/>
        <end position="154"/>
    </location>
</feature>
<dbReference type="InterPro" id="IPR050508">
    <property type="entry name" value="Methyltransf_Superfamily"/>
</dbReference>
<dbReference type="CDD" id="cd02440">
    <property type="entry name" value="AdoMet_MTases"/>
    <property type="match status" value="1"/>
</dbReference>
<name>A0ABV7YB16_9ACTN</name>
<accession>A0ABV7YB16</accession>
<dbReference type="EMBL" id="JBHRZH010000006">
    <property type="protein sequence ID" value="MFC3760875.1"/>
    <property type="molecule type" value="Genomic_DNA"/>
</dbReference>
<sequence length="209" mass="22879">MSENAPKSWLLDRPLTGFALPTGRWAKLMGWFMGRGNLAEQREVFDTVAIRTDERVLEVGYGPGILVEYFLRAGATVSGVDPSPDMREMATARARKVVHSADVDLRVGTAEATTFPDETFDAVVSVNNVPMWSSLEAGFAELHRVLRPGGRLVVAWHGGTQPTRLAKGLALPEDVLDRIVDAMRDVFGDGERQRLGQVEVFRATRTAGG</sequence>
<dbReference type="Gene3D" id="3.40.50.150">
    <property type="entry name" value="Vaccinia Virus protein VP39"/>
    <property type="match status" value="1"/>
</dbReference>
<organism evidence="2 3">
    <name type="scientific">Tenggerimyces flavus</name>
    <dbReference type="NCBI Taxonomy" id="1708749"/>
    <lineage>
        <taxon>Bacteria</taxon>
        <taxon>Bacillati</taxon>
        <taxon>Actinomycetota</taxon>
        <taxon>Actinomycetes</taxon>
        <taxon>Propionibacteriales</taxon>
        <taxon>Nocardioidaceae</taxon>
        <taxon>Tenggerimyces</taxon>
    </lineage>
</organism>
<dbReference type="EC" id="2.1.1.-" evidence="2"/>
<dbReference type="SUPFAM" id="SSF53335">
    <property type="entry name" value="S-adenosyl-L-methionine-dependent methyltransferases"/>
    <property type="match status" value="1"/>
</dbReference>
<reference evidence="3" key="1">
    <citation type="journal article" date="2019" name="Int. J. Syst. Evol. Microbiol.">
        <title>The Global Catalogue of Microorganisms (GCM) 10K type strain sequencing project: providing services to taxonomists for standard genome sequencing and annotation.</title>
        <authorList>
            <consortium name="The Broad Institute Genomics Platform"/>
            <consortium name="The Broad Institute Genome Sequencing Center for Infectious Disease"/>
            <person name="Wu L."/>
            <person name="Ma J."/>
        </authorList>
    </citation>
    <scope>NUCLEOTIDE SEQUENCE [LARGE SCALE GENOMIC DNA]</scope>
    <source>
        <strain evidence="3">CGMCC 4.7241</strain>
    </source>
</reference>